<dbReference type="EMBL" id="GGEC01032768">
    <property type="protein sequence ID" value="MBX13252.1"/>
    <property type="molecule type" value="Transcribed_RNA"/>
</dbReference>
<protein>
    <submittedName>
        <fullName evidence="1">Uncharacterized protein</fullName>
    </submittedName>
</protein>
<sequence length="49" mass="5554">MVVDSFNRPRGLARERTGNIMDLLLLTLQLKSQKTPLRFPPLQSSLTSL</sequence>
<evidence type="ECO:0000313" key="1">
    <source>
        <dbReference type="EMBL" id="MBX13252.1"/>
    </source>
</evidence>
<accession>A0A2P2L5J9</accession>
<proteinExistence type="predicted"/>
<name>A0A2P2L5J9_RHIMU</name>
<dbReference type="AlphaFoldDB" id="A0A2P2L5J9"/>
<organism evidence="1">
    <name type="scientific">Rhizophora mucronata</name>
    <name type="common">Asiatic mangrove</name>
    <dbReference type="NCBI Taxonomy" id="61149"/>
    <lineage>
        <taxon>Eukaryota</taxon>
        <taxon>Viridiplantae</taxon>
        <taxon>Streptophyta</taxon>
        <taxon>Embryophyta</taxon>
        <taxon>Tracheophyta</taxon>
        <taxon>Spermatophyta</taxon>
        <taxon>Magnoliopsida</taxon>
        <taxon>eudicotyledons</taxon>
        <taxon>Gunneridae</taxon>
        <taxon>Pentapetalae</taxon>
        <taxon>rosids</taxon>
        <taxon>fabids</taxon>
        <taxon>Malpighiales</taxon>
        <taxon>Rhizophoraceae</taxon>
        <taxon>Rhizophora</taxon>
    </lineage>
</organism>
<reference evidence="1" key="1">
    <citation type="submission" date="2018-02" db="EMBL/GenBank/DDBJ databases">
        <title>Rhizophora mucronata_Transcriptome.</title>
        <authorList>
            <person name="Meera S.P."/>
            <person name="Sreeshan A."/>
            <person name="Augustine A."/>
        </authorList>
    </citation>
    <scope>NUCLEOTIDE SEQUENCE</scope>
    <source>
        <tissue evidence="1">Leaf</tissue>
    </source>
</reference>